<keyword evidence="1" id="KW-0808">Transferase</keyword>
<evidence type="ECO:0000313" key="2">
    <source>
        <dbReference type="Proteomes" id="UP000538292"/>
    </source>
</evidence>
<dbReference type="InterPro" id="IPR011009">
    <property type="entry name" value="Kinase-like_dom_sf"/>
</dbReference>
<sequence length="267" mass="30766">MKESLMKAASYFDVQITGKMVFGWNDRSIGSKVKNQKGICYWLRVVSEMMCWAQGDFWEGNLAANKIKGITKPRVIQIYEWEDGGIQLRAELMSFVEGRVCAFTPELRTKLDLSPRWLSELRASLDRLSFYPTERIHTKQEKVTRRFLVFYGDKIDSNITKWTTAHGDLHWANLMAPQLSILDWEGWGKAPLGYDAATLYCFSLLIPEVAEQVYQTFADILDTHEGVLAQLYVITRLLHRIDLGDFMDLAGPLHRHADDLLARLKRC</sequence>
<reference evidence="1 2" key="1">
    <citation type="submission" date="2020-07" db="EMBL/GenBank/DDBJ databases">
        <title>Thermoactinomyces phylogeny.</title>
        <authorList>
            <person name="Dunlap C."/>
        </authorList>
    </citation>
    <scope>NUCLEOTIDE SEQUENCE [LARGE SCALE GENOMIC DNA]</scope>
    <source>
        <strain evidence="1 2">AMNI-1</strain>
    </source>
</reference>
<gene>
    <name evidence="1" type="ORF">H2C83_05885</name>
</gene>
<proteinExistence type="predicted"/>
<comment type="caution">
    <text evidence="1">The sequence shown here is derived from an EMBL/GenBank/DDBJ whole genome shotgun (WGS) entry which is preliminary data.</text>
</comment>
<evidence type="ECO:0000313" key="1">
    <source>
        <dbReference type="EMBL" id="MBA4601860.1"/>
    </source>
</evidence>
<accession>A0A7W1XRN0</accession>
<dbReference type="Proteomes" id="UP000538292">
    <property type="component" value="Unassembled WGS sequence"/>
</dbReference>
<dbReference type="SUPFAM" id="SSF56112">
    <property type="entry name" value="Protein kinase-like (PK-like)"/>
    <property type="match status" value="1"/>
</dbReference>
<name>A0A7W1XRN0_9BACL</name>
<dbReference type="EMBL" id="JACEOL010000018">
    <property type="protein sequence ID" value="MBA4601860.1"/>
    <property type="molecule type" value="Genomic_DNA"/>
</dbReference>
<organism evidence="1 2">
    <name type="scientific">Thermoactinomyces mirandus</name>
    <dbReference type="NCBI Taxonomy" id="2756294"/>
    <lineage>
        <taxon>Bacteria</taxon>
        <taxon>Bacillati</taxon>
        <taxon>Bacillota</taxon>
        <taxon>Bacilli</taxon>
        <taxon>Bacillales</taxon>
        <taxon>Thermoactinomycetaceae</taxon>
        <taxon>Thermoactinomyces</taxon>
    </lineage>
</organism>
<dbReference type="AlphaFoldDB" id="A0A7W1XRN0"/>
<keyword evidence="2" id="KW-1185">Reference proteome</keyword>
<protein>
    <submittedName>
        <fullName evidence="1">Aminoglycoside phosphotransferase</fullName>
    </submittedName>
</protein>
<dbReference type="GO" id="GO:0016740">
    <property type="term" value="F:transferase activity"/>
    <property type="evidence" value="ECO:0007669"/>
    <property type="project" value="UniProtKB-KW"/>
</dbReference>